<reference evidence="3" key="1">
    <citation type="submission" date="2012-12" db="EMBL/GenBank/DDBJ databases">
        <authorList>
            <person name="Hellsten U."/>
            <person name="Grimwood J."/>
            <person name="Chapman J.A."/>
            <person name="Shapiro H."/>
            <person name="Aerts A."/>
            <person name="Otillar R.P."/>
            <person name="Terry A.Y."/>
            <person name="Boore J.L."/>
            <person name="Simakov O."/>
            <person name="Marletaz F."/>
            <person name="Cho S.-J."/>
            <person name="Edsinger-Gonzales E."/>
            <person name="Havlak P."/>
            <person name="Kuo D.-H."/>
            <person name="Larsson T."/>
            <person name="Lv J."/>
            <person name="Arendt D."/>
            <person name="Savage R."/>
            <person name="Osoegawa K."/>
            <person name="de Jong P."/>
            <person name="Lindberg D.R."/>
            <person name="Seaver E.C."/>
            <person name="Weisblat D.A."/>
            <person name="Putnam N.H."/>
            <person name="Grigoriev I.V."/>
            <person name="Rokhsar D.S."/>
        </authorList>
    </citation>
    <scope>NUCLEOTIDE SEQUENCE</scope>
    <source>
        <strain evidence="3">I ESC-2004</strain>
    </source>
</reference>
<dbReference type="EMBL" id="AMQN01014816">
    <property type="status" value="NOT_ANNOTATED_CDS"/>
    <property type="molecule type" value="Genomic_DNA"/>
</dbReference>
<gene>
    <name evidence="1" type="ORF">CAPTEDRAFT_227444</name>
</gene>
<evidence type="ECO:0000313" key="1">
    <source>
        <dbReference type="EMBL" id="ELT89478.1"/>
    </source>
</evidence>
<dbReference type="HOGENOM" id="CLU_1397562_0_0_1"/>
<keyword evidence="3" id="KW-1185">Reference proteome</keyword>
<protein>
    <submittedName>
        <fullName evidence="1 2">Uncharacterized protein</fullName>
    </submittedName>
</protein>
<reference evidence="1 3" key="2">
    <citation type="journal article" date="2013" name="Nature">
        <title>Insights into bilaterian evolution from three spiralian genomes.</title>
        <authorList>
            <person name="Simakov O."/>
            <person name="Marletaz F."/>
            <person name="Cho S.J."/>
            <person name="Edsinger-Gonzales E."/>
            <person name="Havlak P."/>
            <person name="Hellsten U."/>
            <person name="Kuo D.H."/>
            <person name="Larsson T."/>
            <person name="Lv J."/>
            <person name="Arendt D."/>
            <person name="Savage R."/>
            <person name="Osoegawa K."/>
            <person name="de Jong P."/>
            <person name="Grimwood J."/>
            <person name="Chapman J.A."/>
            <person name="Shapiro H."/>
            <person name="Aerts A."/>
            <person name="Otillar R.P."/>
            <person name="Terry A.Y."/>
            <person name="Boore J.L."/>
            <person name="Grigoriev I.V."/>
            <person name="Lindberg D.R."/>
            <person name="Seaver E.C."/>
            <person name="Weisblat D.A."/>
            <person name="Putnam N.H."/>
            <person name="Rokhsar D.S."/>
        </authorList>
    </citation>
    <scope>NUCLEOTIDE SEQUENCE</scope>
    <source>
        <strain evidence="1 3">I ESC-2004</strain>
    </source>
</reference>
<dbReference type="Proteomes" id="UP000014760">
    <property type="component" value="Unassembled WGS sequence"/>
</dbReference>
<accession>R7T7R8</accession>
<sequence length="195" mass="22529">MQILEHDDEEAVNQRSMKLSPKWPLSWLLCAALVILQSQASYALPAVPNFLLDSQFSRSSDWTYPSFHDDGACPHILDRVHSLLMSLDFESERPFERCTRLFRSLRIFMPDCFDASCELRELLPYNSWIDSCHQSMCQQDEADDENDDGVEPQRHTLEKRRWGDTVLACINSLCSDSEGNDRVHCIVNRCQKRSG</sequence>
<dbReference type="EnsemblMetazoa" id="CapteT227444">
    <property type="protein sequence ID" value="CapteP227444"/>
    <property type="gene ID" value="CapteG227444"/>
</dbReference>
<evidence type="ECO:0000313" key="3">
    <source>
        <dbReference type="Proteomes" id="UP000014760"/>
    </source>
</evidence>
<dbReference type="AlphaFoldDB" id="R7T7R8"/>
<evidence type="ECO:0000313" key="2">
    <source>
        <dbReference type="EnsemblMetazoa" id="CapteP227444"/>
    </source>
</evidence>
<name>R7T7R8_CAPTE</name>
<proteinExistence type="predicted"/>
<organism evidence="1">
    <name type="scientific">Capitella teleta</name>
    <name type="common">Polychaete worm</name>
    <dbReference type="NCBI Taxonomy" id="283909"/>
    <lineage>
        <taxon>Eukaryota</taxon>
        <taxon>Metazoa</taxon>
        <taxon>Spiralia</taxon>
        <taxon>Lophotrochozoa</taxon>
        <taxon>Annelida</taxon>
        <taxon>Polychaeta</taxon>
        <taxon>Sedentaria</taxon>
        <taxon>Scolecida</taxon>
        <taxon>Capitellidae</taxon>
        <taxon>Capitella</taxon>
    </lineage>
</organism>
<reference evidence="2" key="3">
    <citation type="submission" date="2015-06" db="UniProtKB">
        <authorList>
            <consortium name="EnsemblMetazoa"/>
        </authorList>
    </citation>
    <scope>IDENTIFICATION</scope>
</reference>
<dbReference type="EMBL" id="KB311325">
    <property type="protein sequence ID" value="ELT89478.1"/>
    <property type="molecule type" value="Genomic_DNA"/>
</dbReference>